<dbReference type="InterPro" id="IPR036909">
    <property type="entry name" value="Cyt_c-like_dom_sf"/>
</dbReference>
<protein>
    <submittedName>
        <fullName evidence="7">Cytochrome c family protein</fullName>
    </submittedName>
</protein>
<dbReference type="Pfam" id="PF00034">
    <property type="entry name" value="Cytochrom_C"/>
    <property type="match status" value="1"/>
</dbReference>
<dbReference type="RefSeq" id="WP_373655879.1">
    <property type="nucleotide sequence ID" value="NZ_JBGUAW010000006.1"/>
</dbReference>
<feature type="signal peptide" evidence="5">
    <location>
        <begin position="1"/>
        <end position="24"/>
    </location>
</feature>
<dbReference type="SUPFAM" id="SSF46626">
    <property type="entry name" value="Cytochrome c"/>
    <property type="match status" value="1"/>
</dbReference>
<sequence>MHERSRRVRKALGAFLLPAAFVLAAASAPDARAQSTAEVAKGQKIFFKVCVQCHTLQEKGQATGPGLAGVLDRVPSERWLMKWLKDPKALVESGDSYARSIADDFPLDMPKLKVMQQKANRRAVLTFLKQIRQDPIQ</sequence>
<comment type="caution">
    <text evidence="7">The sequence shown here is derived from an EMBL/GenBank/DDBJ whole genome shotgun (WGS) entry which is preliminary data.</text>
</comment>
<keyword evidence="5" id="KW-0732">Signal</keyword>
<evidence type="ECO:0000259" key="6">
    <source>
        <dbReference type="PROSITE" id="PS51007"/>
    </source>
</evidence>
<keyword evidence="8" id="KW-1185">Reference proteome</keyword>
<reference evidence="7 8" key="1">
    <citation type="submission" date="2024-08" db="EMBL/GenBank/DDBJ databases">
        <title>Whole-genome sequencing of halo(alkali)philic microorganisms from hypersaline lakes.</title>
        <authorList>
            <person name="Sorokin D.Y."/>
            <person name="Merkel A.Y."/>
            <person name="Messina E."/>
            <person name="Yakimov M."/>
        </authorList>
    </citation>
    <scope>NUCLEOTIDE SEQUENCE [LARGE SCALE GENOMIC DNA]</scope>
    <source>
        <strain evidence="7 8">Cl-TMA</strain>
    </source>
</reference>
<keyword evidence="3 4" id="KW-0408">Iron</keyword>
<feature type="domain" description="Cytochrome c" evidence="6">
    <location>
        <begin position="37"/>
        <end position="132"/>
    </location>
</feature>
<accession>A0ABV4TX26</accession>
<dbReference type="PROSITE" id="PS51007">
    <property type="entry name" value="CYTC"/>
    <property type="match status" value="1"/>
</dbReference>
<organism evidence="7 8">
    <name type="scientific">Thiohalorhabdus methylotrophus</name>
    <dbReference type="NCBI Taxonomy" id="3242694"/>
    <lineage>
        <taxon>Bacteria</taxon>
        <taxon>Pseudomonadati</taxon>
        <taxon>Pseudomonadota</taxon>
        <taxon>Gammaproteobacteria</taxon>
        <taxon>Thiohalorhabdales</taxon>
        <taxon>Thiohalorhabdaceae</taxon>
        <taxon>Thiohalorhabdus</taxon>
    </lineage>
</organism>
<dbReference type="EMBL" id="JBGUAW010000006">
    <property type="protein sequence ID" value="MFA9461093.1"/>
    <property type="molecule type" value="Genomic_DNA"/>
</dbReference>
<proteinExistence type="predicted"/>
<evidence type="ECO:0000256" key="5">
    <source>
        <dbReference type="SAM" id="SignalP"/>
    </source>
</evidence>
<evidence type="ECO:0000256" key="4">
    <source>
        <dbReference type="PROSITE-ProRule" id="PRU00433"/>
    </source>
</evidence>
<dbReference type="Proteomes" id="UP001575181">
    <property type="component" value="Unassembled WGS sequence"/>
</dbReference>
<evidence type="ECO:0000256" key="1">
    <source>
        <dbReference type="ARBA" id="ARBA00022617"/>
    </source>
</evidence>
<feature type="chain" id="PRO_5046278919" evidence="5">
    <location>
        <begin position="25"/>
        <end position="137"/>
    </location>
</feature>
<dbReference type="InterPro" id="IPR009056">
    <property type="entry name" value="Cyt_c-like_dom"/>
</dbReference>
<keyword evidence="2 4" id="KW-0479">Metal-binding</keyword>
<evidence type="ECO:0000313" key="7">
    <source>
        <dbReference type="EMBL" id="MFA9461093.1"/>
    </source>
</evidence>
<evidence type="ECO:0000256" key="2">
    <source>
        <dbReference type="ARBA" id="ARBA00022723"/>
    </source>
</evidence>
<evidence type="ECO:0000313" key="8">
    <source>
        <dbReference type="Proteomes" id="UP001575181"/>
    </source>
</evidence>
<evidence type="ECO:0000256" key="3">
    <source>
        <dbReference type="ARBA" id="ARBA00023004"/>
    </source>
</evidence>
<gene>
    <name evidence="7" type="ORF">ACERLL_09685</name>
</gene>
<dbReference type="Gene3D" id="1.10.760.10">
    <property type="entry name" value="Cytochrome c-like domain"/>
    <property type="match status" value="1"/>
</dbReference>
<name>A0ABV4TX26_9GAMM</name>
<keyword evidence="1 4" id="KW-0349">Heme</keyword>